<evidence type="ECO:0000256" key="6">
    <source>
        <dbReference type="ARBA" id="ARBA00022974"/>
    </source>
</evidence>
<evidence type="ECO:0000256" key="10">
    <source>
        <dbReference type="SAM" id="MobiDB-lite"/>
    </source>
</evidence>
<evidence type="ECO:0000259" key="12">
    <source>
        <dbReference type="PROSITE" id="PS50213"/>
    </source>
</evidence>
<keyword evidence="5 11" id="KW-0732">Signal</keyword>
<feature type="signal peptide" evidence="11">
    <location>
        <begin position="1"/>
        <end position="23"/>
    </location>
</feature>
<evidence type="ECO:0000256" key="4">
    <source>
        <dbReference type="ARBA" id="ARBA00022622"/>
    </source>
</evidence>
<dbReference type="InterPro" id="IPR000782">
    <property type="entry name" value="FAS1_domain"/>
</dbReference>
<dbReference type="Pfam" id="PF02469">
    <property type="entry name" value="Fasciclin"/>
    <property type="match status" value="1"/>
</dbReference>
<dbReference type="Proteomes" id="UP001237642">
    <property type="component" value="Unassembled WGS sequence"/>
</dbReference>
<evidence type="ECO:0000256" key="5">
    <source>
        <dbReference type="ARBA" id="ARBA00022729"/>
    </source>
</evidence>
<evidence type="ECO:0000256" key="1">
    <source>
        <dbReference type="ARBA" id="ARBA00004609"/>
    </source>
</evidence>
<accession>A0AAD8JKD9</accession>
<gene>
    <name evidence="13" type="ORF">POM88_004866</name>
</gene>
<dbReference type="PROSITE" id="PS50213">
    <property type="entry name" value="FAS1"/>
    <property type="match status" value="1"/>
</dbReference>
<keyword evidence="14" id="KW-1185">Reference proteome</keyword>
<dbReference type="PANTHER" id="PTHR32077">
    <property type="entry name" value="FASCICLIN-LIKE ARABINOGALACTAN PROTEIN"/>
    <property type="match status" value="1"/>
</dbReference>
<keyword evidence="7" id="KW-0472">Membrane</keyword>
<keyword evidence="6" id="KW-0654">Proteoglycan</keyword>
<protein>
    <submittedName>
        <fullName evidence="13">Fasciclin-like arabinogalactan protein 9</fullName>
    </submittedName>
</protein>
<keyword evidence="8" id="KW-0325">Glycoprotein</keyword>
<reference evidence="13" key="2">
    <citation type="submission" date="2023-05" db="EMBL/GenBank/DDBJ databases">
        <authorList>
            <person name="Schelkunov M.I."/>
        </authorList>
    </citation>
    <scope>NUCLEOTIDE SEQUENCE</scope>
    <source>
        <strain evidence="13">Hsosn_3</strain>
        <tissue evidence="13">Leaf</tissue>
    </source>
</reference>
<dbReference type="GO" id="GO:0005886">
    <property type="term" value="C:plasma membrane"/>
    <property type="evidence" value="ECO:0007669"/>
    <property type="project" value="UniProtKB-SubCell"/>
</dbReference>
<evidence type="ECO:0000256" key="7">
    <source>
        <dbReference type="ARBA" id="ARBA00023136"/>
    </source>
</evidence>
<dbReference type="Gene3D" id="2.30.180.10">
    <property type="entry name" value="FAS1 domain"/>
    <property type="match status" value="1"/>
</dbReference>
<dbReference type="GO" id="GO:0098552">
    <property type="term" value="C:side of membrane"/>
    <property type="evidence" value="ECO:0007669"/>
    <property type="project" value="UniProtKB-KW"/>
</dbReference>
<feature type="region of interest" description="Disordered" evidence="10">
    <location>
        <begin position="191"/>
        <end position="226"/>
    </location>
</feature>
<evidence type="ECO:0000256" key="9">
    <source>
        <dbReference type="ARBA" id="ARBA00024686"/>
    </source>
</evidence>
<comment type="subcellular location">
    <subcellularLocation>
        <location evidence="1">Cell membrane</location>
        <topology evidence="1">Lipid-anchor</topology>
        <topology evidence="1">GPI-anchor</topology>
    </subcellularLocation>
</comment>
<dbReference type="SMART" id="SM00554">
    <property type="entry name" value="FAS1"/>
    <property type="match status" value="1"/>
</dbReference>
<dbReference type="InterPro" id="IPR036378">
    <property type="entry name" value="FAS1_dom_sf"/>
</dbReference>
<keyword evidence="3" id="KW-1003">Cell membrane</keyword>
<dbReference type="SUPFAM" id="SSF82153">
    <property type="entry name" value="FAS1 domain"/>
    <property type="match status" value="1"/>
</dbReference>
<dbReference type="GO" id="GO:0009834">
    <property type="term" value="P:plant-type secondary cell wall biogenesis"/>
    <property type="evidence" value="ECO:0007669"/>
    <property type="project" value="UniProtKB-ARBA"/>
</dbReference>
<keyword evidence="4" id="KW-0336">GPI-anchor</keyword>
<feature type="chain" id="PRO_5041931317" evidence="11">
    <location>
        <begin position="24"/>
        <end position="247"/>
    </location>
</feature>
<comment type="caution">
    <text evidence="13">The sequence shown here is derived from an EMBL/GenBank/DDBJ whole genome shotgun (WGS) entry which is preliminary data.</text>
</comment>
<dbReference type="EMBL" id="JAUIZM010000001">
    <property type="protein sequence ID" value="KAK1405261.1"/>
    <property type="molecule type" value="Genomic_DNA"/>
</dbReference>
<name>A0AAD8JKD9_9APIA</name>
<proteinExistence type="inferred from homology"/>
<evidence type="ECO:0000313" key="13">
    <source>
        <dbReference type="EMBL" id="KAK1405261.1"/>
    </source>
</evidence>
<organism evidence="13 14">
    <name type="scientific">Heracleum sosnowskyi</name>
    <dbReference type="NCBI Taxonomy" id="360622"/>
    <lineage>
        <taxon>Eukaryota</taxon>
        <taxon>Viridiplantae</taxon>
        <taxon>Streptophyta</taxon>
        <taxon>Embryophyta</taxon>
        <taxon>Tracheophyta</taxon>
        <taxon>Spermatophyta</taxon>
        <taxon>Magnoliopsida</taxon>
        <taxon>eudicotyledons</taxon>
        <taxon>Gunneridae</taxon>
        <taxon>Pentapetalae</taxon>
        <taxon>asterids</taxon>
        <taxon>campanulids</taxon>
        <taxon>Apiales</taxon>
        <taxon>Apiaceae</taxon>
        <taxon>Apioideae</taxon>
        <taxon>apioid superclade</taxon>
        <taxon>Tordylieae</taxon>
        <taxon>Tordyliinae</taxon>
        <taxon>Heracleum</taxon>
    </lineage>
</organism>
<evidence type="ECO:0000256" key="8">
    <source>
        <dbReference type="ARBA" id="ARBA00023180"/>
    </source>
</evidence>
<comment type="similarity">
    <text evidence="2">Belongs to the fasciclin-like AGP family.</text>
</comment>
<comment type="function">
    <text evidence="9">May be a cell surface adhesion protein.</text>
</comment>
<reference evidence="13" key="1">
    <citation type="submission" date="2023-02" db="EMBL/GenBank/DDBJ databases">
        <title>Genome of toxic invasive species Heracleum sosnowskyi carries increased number of genes despite the absence of recent whole-genome duplications.</title>
        <authorList>
            <person name="Schelkunov M."/>
            <person name="Shtratnikova V."/>
            <person name="Makarenko M."/>
            <person name="Klepikova A."/>
            <person name="Omelchenko D."/>
            <person name="Novikova G."/>
            <person name="Obukhova E."/>
            <person name="Bogdanov V."/>
            <person name="Penin A."/>
            <person name="Logacheva M."/>
        </authorList>
    </citation>
    <scope>NUCLEOTIDE SEQUENCE</scope>
    <source>
        <strain evidence="13">Hsosn_3</strain>
        <tissue evidence="13">Leaf</tissue>
    </source>
</reference>
<dbReference type="InterPro" id="IPR045003">
    <property type="entry name" value="FLA_A"/>
</dbReference>
<evidence type="ECO:0000256" key="3">
    <source>
        <dbReference type="ARBA" id="ARBA00022475"/>
    </source>
</evidence>
<feature type="domain" description="FAS1" evidence="12">
    <location>
        <begin position="36"/>
        <end position="180"/>
    </location>
</feature>
<evidence type="ECO:0000313" key="14">
    <source>
        <dbReference type="Proteomes" id="UP001237642"/>
    </source>
</evidence>
<evidence type="ECO:0000256" key="2">
    <source>
        <dbReference type="ARBA" id="ARBA00007843"/>
    </source>
</evidence>
<keyword evidence="4" id="KW-0449">Lipoprotein</keyword>
<dbReference type="PANTHER" id="PTHR32077:SF54">
    <property type="entry name" value="FASCICLIN-LIKE ARABINOGALACTAN PROTEIN 13-RELATED"/>
    <property type="match status" value="1"/>
</dbReference>
<dbReference type="AlphaFoldDB" id="A0AAD8JKD9"/>
<evidence type="ECO:0000256" key="11">
    <source>
        <dbReference type="SAM" id="SignalP"/>
    </source>
</evidence>
<dbReference type="FunFam" id="2.30.180.10:FF:000006">
    <property type="entry name" value="Fasciclin-like arabinogalactan protein 11"/>
    <property type="match status" value="1"/>
</dbReference>
<sequence>MAPHTFSLSALTLLLFLTLQSHAATPSAPAPGPAGPINITAILEDGSQFTRFIRFLTENEISNQINNQVNTSTDGMTVFAPTDNAFANLPAGTLNKLTDRQQIQLIQYHILPKYYDLTSLLTVSNPVRTLSSGQDDGVYGLNFTGQATQVNVSTGIVDTLINNPLRQKKPLAVYQVDKVLLPAEFYVAKPPAASPPAKSKGKGEVEAAPAPKPTKEKPSDDSSESGRMNVGFGLVGCVWLFCMGMLS</sequence>